<dbReference type="GO" id="GO:0006633">
    <property type="term" value="P:fatty acid biosynthetic process"/>
    <property type="evidence" value="ECO:0007669"/>
    <property type="project" value="TreeGrafter"/>
</dbReference>
<feature type="domain" description="AMP-dependent synthetase/ligase" evidence="5">
    <location>
        <begin position="30"/>
        <end position="400"/>
    </location>
</feature>
<protein>
    <submittedName>
        <fullName evidence="7">AMP-binding protein</fullName>
    </submittedName>
</protein>
<dbReference type="InterPro" id="IPR020845">
    <property type="entry name" value="AMP-binding_CS"/>
</dbReference>
<dbReference type="GO" id="GO:0004321">
    <property type="term" value="F:fatty-acyl-CoA synthase activity"/>
    <property type="evidence" value="ECO:0007669"/>
    <property type="project" value="TreeGrafter"/>
</dbReference>
<keyword evidence="4" id="KW-0067">ATP-binding</keyword>
<comment type="caution">
    <text evidence="7">The sequence shown here is derived from an EMBL/GenBank/DDBJ whole genome shotgun (WGS) entry which is preliminary data.</text>
</comment>
<dbReference type="EMBL" id="JAJLJH010000001">
    <property type="protein sequence ID" value="MCK9684471.1"/>
    <property type="molecule type" value="Genomic_DNA"/>
</dbReference>
<dbReference type="Gene3D" id="3.30.300.30">
    <property type="match status" value="1"/>
</dbReference>
<keyword evidence="3" id="KW-0547">Nucleotide-binding</keyword>
<dbReference type="GO" id="GO:0015645">
    <property type="term" value="F:fatty acid ligase activity"/>
    <property type="evidence" value="ECO:0007669"/>
    <property type="project" value="TreeGrafter"/>
</dbReference>
<dbReference type="InterPro" id="IPR045851">
    <property type="entry name" value="AMP-bd_C_sf"/>
</dbReference>
<dbReference type="InterPro" id="IPR025110">
    <property type="entry name" value="AMP-bd_C"/>
</dbReference>
<sequence>MSKPDHHATLHADFRWSVPEKFNIAEMCLHRWARDTPAAVAILQDGGNEPAVPFTYASLQRDAHRLSNALGSLGVTRGDRVAIVMPQRPQTAVALMAVFQMGAIAVPLSVLFGAEALQSRLVDSGAKVAIVDEASADAIEALREACPALLKVMGAGAADSAGDISWSGSLAAARDEFEPTDTRADDPALLIYTSGTTGAAKGAVIPHRALIGNLSGFVASQNWFDGDGPFWSPADWAWTGGLWDALLPTLYFGRTIVASRARFDADLALKLMERHRVTHTFLFPTALKAMMRVAPEPRTSHPKLALRCIMSAGEAVGEGVFAYCRDKLGIVVNEMFGQTEMNYVVGNCGQFRSTSGRRVPGWPPRAGSMGRPYPGHRIAVIDDDGNECPRGTAGDIAVHARDVHGDRDPIFFLGYWNNERATHAKFAGAPFESWCRTGDRAVMDDDGYLWYQGRSDDQFKTSGYRVGPTEIEDCLARHPAVAQVAVVPKPDAERGAVVKAFVIAAVGVVPDAALVDELQQLVRSRLAPYETPKDIEFVDALPMTATGKLQRNVLRQLEIDRAAGKINA</sequence>
<comment type="similarity">
    <text evidence="1">Belongs to the ATP-dependent AMP-binding enzyme family.</text>
</comment>
<dbReference type="GO" id="GO:0006637">
    <property type="term" value="P:acyl-CoA metabolic process"/>
    <property type="evidence" value="ECO:0007669"/>
    <property type="project" value="TreeGrafter"/>
</dbReference>
<reference evidence="7" key="1">
    <citation type="submission" date="2021-11" db="EMBL/GenBank/DDBJ databases">
        <title>BS-T2-15 a new species belonging to the Comamonadaceae family isolated from the soil of a French oak forest.</title>
        <authorList>
            <person name="Mieszkin S."/>
            <person name="Alain K."/>
        </authorList>
    </citation>
    <scope>NUCLEOTIDE SEQUENCE</scope>
    <source>
        <strain evidence="7">BS-T2-15</strain>
    </source>
</reference>
<dbReference type="InterPro" id="IPR051087">
    <property type="entry name" value="Mitochondrial_ACSM"/>
</dbReference>
<dbReference type="RefSeq" id="WP_275680499.1">
    <property type="nucleotide sequence ID" value="NZ_JAJLJH010000001.1"/>
</dbReference>
<dbReference type="Pfam" id="PF00501">
    <property type="entry name" value="AMP-binding"/>
    <property type="match status" value="1"/>
</dbReference>
<evidence type="ECO:0000256" key="2">
    <source>
        <dbReference type="ARBA" id="ARBA00022598"/>
    </source>
</evidence>
<evidence type="ECO:0000259" key="6">
    <source>
        <dbReference type="Pfam" id="PF13193"/>
    </source>
</evidence>
<keyword evidence="2" id="KW-0436">Ligase</keyword>
<proteinExistence type="inferred from homology"/>
<organism evidence="7 8">
    <name type="scientific">Scleromatobacter humisilvae</name>
    <dbReference type="NCBI Taxonomy" id="2897159"/>
    <lineage>
        <taxon>Bacteria</taxon>
        <taxon>Pseudomonadati</taxon>
        <taxon>Pseudomonadota</taxon>
        <taxon>Betaproteobacteria</taxon>
        <taxon>Burkholderiales</taxon>
        <taxon>Sphaerotilaceae</taxon>
        <taxon>Scleromatobacter</taxon>
    </lineage>
</organism>
<dbReference type="Gene3D" id="3.40.50.12780">
    <property type="entry name" value="N-terminal domain of ligase-like"/>
    <property type="match status" value="1"/>
</dbReference>
<feature type="domain" description="AMP-binding enzyme C-terminal" evidence="6">
    <location>
        <begin position="470"/>
        <end position="548"/>
    </location>
</feature>
<dbReference type="PANTHER" id="PTHR43605:SF10">
    <property type="entry name" value="ACYL-COA SYNTHETASE MEDIUM CHAIN FAMILY MEMBER 3"/>
    <property type="match status" value="1"/>
</dbReference>
<evidence type="ECO:0000259" key="5">
    <source>
        <dbReference type="Pfam" id="PF00501"/>
    </source>
</evidence>
<dbReference type="PANTHER" id="PTHR43605">
    <property type="entry name" value="ACYL-COENZYME A SYNTHETASE"/>
    <property type="match status" value="1"/>
</dbReference>
<dbReference type="Proteomes" id="UP001139353">
    <property type="component" value="Unassembled WGS sequence"/>
</dbReference>
<dbReference type="InterPro" id="IPR042099">
    <property type="entry name" value="ANL_N_sf"/>
</dbReference>
<dbReference type="SUPFAM" id="SSF56801">
    <property type="entry name" value="Acetyl-CoA synthetase-like"/>
    <property type="match status" value="1"/>
</dbReference>
<accession>A0A9X1YMW7</accession>
<dbReference type="InterPro" id="IPR000873">
    <property type="entry name" value="AMP-dep_synth/lig_dom"/>
</dbReference>
<keyword evidence="8" id="KW-1185">Reference proteome</keyword>
<evidence type="ECO:0000313" key="8">
    <source>
        <dbReference type="Proteomes" id="UP001139353"/>
    </source>
</evidence>
<dbReference type="Pfam" id="PF13193">
    <property type="entry name" value="AMP-binding_C"/>
    <property type="match status" value="1"/>
</dbReference>
<name>A0A9X1YMW7_9BURK</name>
<dbReference type="AlphaFoldDB" id="A0A9X1YMW7"/>
<dbReference type="PROSITE" id="PS00455">
    <property type="entry name" value="AMP_BINDING"/>
    <property type="match status" value="1"/>
</dbReference>
<evidence type="ECO:0000256" key="3">
    <source>
        <dbReference type="ARBA" id="ARBA00022741"/>
    </source>
</evidence>
<dbReference type="GO" id="GO:0005524">
    <property type="term" value="F:ATP binding"/>
    <property type="evidence" value="ECO:0007669"/>
    <property type="project" value="UniProtKB-KW"/>
</dbReference>
<evidence type="ECO:0000256" key="1">
    <source>
        <dbReference type="ARBA" id="ARBA00006432"/>
    </source>
</evidence>
<gene>
    <name evidence="7" type="ORF">LPC04_01970</name>
</gene>
<evidence type="ECO:0000313" key="7">
    <source>
        <dbReference type="EMBL" id="MCK9684471.1"/>
    </source>
</evidence>
<evidence type="ECO:0000256" key="4">
    <source>
        <dbReference type="ARBA" id="ARBA00022840"/>
    </source>
</evidence>
<dbReference type="GO" id="GO:0016405">
    <property type="term" value="F:CoA-ligase activity"/>
    <property type="evidence" value="ECO:0007669"/>
    <property type="project" value="UniProtKB-ARBA"/>
</dbReference>